<accession>A0A6J5RII5</accession>
<sequence length="84" mass="9634">MILYKDYVSFVVLGQEINLISNETEYGRSTVAEIASSFHYLGNEAPDINLAIWAWEEMHCRLLTNDELDQTLIDNNINQNIIGE</sequence>
<dbReference type="EMBL" id="LR797252">
    <property type="protein sequence ID" value="CAB4196799.1"/>
    <property type="molecule type" value="Genomic_DNA"/>
</dbReference>
<reference evidence="1" key="1">
    <citation type="submission" date="2020-05" db="EMBL/GenBank/DDBJ databases">
        <authorList>
            <person name="Chiriac C."/>
            <person name="Salcher M."/>
            <person name="Ghai R."/>
            <person name="Kavagutti S V."/>
        </authorList>
    </citation>
    <scope>NUCLEOTIDE SEQUENCE</scope>
</reference>
<proteinExistence type="predicted"/>
<organism evidence="1">
    <name type="scientific">uncultured Caudovirales phage</name>
    <dbReference type="NCBI Taxonomy" id="2100421"/>
    <lineage>
        <taxon>Viruses</taxon>
        <taxon>Duplodnaviria</taxon>
        <taxon>Heunggongvirae</taxon>
        <taxon>Uroviricota</taxon>
        <taxon>Caudoviricetes</taxon>
        <taxon>Peduoviridae</taxon>
        <taxon>Maltschvirus</taxon>
        <taxon>Maltschvirus maltsch</taxon>
    </lineage>
</organism>
<gene>
    <name evidence="1" type="ORF">UFOVP1290_319</name>
</gene>
<evidence type="ECO:0000313" key="1">
    <source>
        <dbReference type="EMBL" id="CAB4196799.1"/>
    </source>
</evidence>
<protein>
    <submittedName>
        <fullName evidence="1">Uncharacterized protein</fullName>
    </submittedName>
</protein>
<name>A0A6J5RII5_9CAUD</name>